<gene>
    <name evidence="2" type="ORF">BaRGS_00021173</name>
</gene>
<comment type="caution">
    <text evidence="2">The sequence shown here is derived from an EMBL/GenBank/DDBJ whole genome shotgun (WGS) entry which is preliminary data.</text>
</comment>
<dbReference type="Proteomes" id="UP001519460">
    <property type="component" value="Unassembled WGS sequence"/>
</dbReference>
<accession>A0ABD0KKQ4</accession>
<sequence>TLPQARATTVNKESTKEYPNTGNYNANSTFSSNIPGSAMWTVSNDVPSPADPIPISNTGDLVVP</sequence>
<dbReference type="AlphaFoldDB" id="A0ABD0KKQ4"/>
<name>A0ABD0KKQ4_9CAEN</name>
<keyword evidence="3" id="KW-1185">Reference proteome</keyword>
<evidence type="ECO:0000313" key="3">
    <source>
        <dbReference type="Proteomes" id="UP001519460"/>
    </source>
</evidence>
<feature type="non-terminal residue" evidence="2">
    <location>
        <position position="1"/>
    </location>
</feature>
<dbReference type="EMBL" id="JACVVK020000162">
    <property type="protein sequence ID" value="KAK7487623.1"/>
    <property type="molecule type" value="Genomic_DNA"/>
</dbReference>
<evidence type="ECO:0000256" key="1">
    <source>
        <dbReference type="SAM" id="MobiDB-lite"/>
    </source>
</evidence>
<evidence type="ECO:0000313" key="2">
    <source>
        <dbReference type="EMBL" id="KAK7487623.1"/>
    </source>
</evidence>
<protein>
    <submittedName>
        <fullName evidence="2">Uncharacterized protein</fullName>
    </submittedName>
</protein>
<feature type="non-terminal residue" evidence="2">
    <location>
        <position position="64"/>
    </location>
</feature>
<feature type="region of interest" description="Disordered" evidence="1">
    <location>
        <begin position="1"/>
        <end position="24"/>
    </location>
</feature>
<organism evidence="2 3">
    <name type="scientific">Batillaria attramentaria</name>
    <dbReference type="NCBI Taxonomy" id="370345"/>
    <lineage>
        <taxon>Eukaryota</taxon>
        <taxon>Metazoa</taxon>
        <taxon>Spiralia</taxon>
        <taxon>Lophotrochozoa</taxon>
        <taxon>Mollusca</taxon>
        <taxon>Gastropoda</taxon>
        <taxon>Caenogastropoda</taxon>
        <taxon>Sorbeoconcha</taxon>
        <taxon>Cerithioidea</taxon>
        <taxon>Batillariidae</taxon>
        <taxon>Batillaria</taxon>
    </lineage>
</organism>
<proteinExistence type="predicted"/>
<reference evidence="2 3" key="1">
    <citation type="journal article" date="2023" name="Sci. Data">
        <title>Genome assembly of the Korean intertidal mud-creeper Batillaria attramentaria.</title>
        <authorList>
            <person name="Patra A.K."/>
            <person name="Ho P.T."/>
            <person name="Jun S."/>
            <person name="Lee S.J."/>
            <person name="Kim Y."/>
            <person name="Won Y.J."/>
        </authorList>
    </citation>
    <scope>NUCLEOTIDE SEQUENCE [LARGE SCALE GENOMIC DNA]</scope>
    <source>
        <strain evidence="2">Wonlab-2016</strain>
    </source>
</reference>